<keyword evidence="5" id="KW-0963">Cytoplasm</keyword>
<evidence type="ECO:0000256" key="2">
    <source>
        <dbReference type="ARBA" id="ARBA00022829"/>
    </source>
</evidence>
<comment type="subunit">
    <text evidence="5">Component of a cohesin-like complex composed of ScpA, ScpB and the Smc homodimer, in which ScpA and ScpB bind to the head domain of Smc. The presence of the three proteins is required for the association of the complex with DNA.</text>
</comment>
<dbReference type="AlphaFoldDB" id="A0A9D1TJW5"/>
<evidence type="ECO:0000256" key="3">
    <source>
        <dbReference type="ARBA" id="ARBA00023306"/>
    </source>
</evidence>
<dbReference type="GO" id="GO:0006260">
    <property type="term" value="P:DNA replication"/>
    <property type="evidence" value="ECO:0007669"/>
    <property type="project" value="UniProtKB-UniRule"/>
</dbReference>
<dbReference type="PANTHER" id="PTHR33969">
    <property type="entry name" value="SEGREGATION AND CONDENSATION PROTEIN A"/>
    <property type="match status" value="1"/>
</dbReference>
<dbReference type="GO" id="GO:0005737">
    <property type="term" value="C:cytoplasm"/>
    <property type="evidence" value="ECO:0007669"/>
    <property type="project" value="UniProtKB-SubCell"/>
</dbReference>
<dbReference type="Proteomes" id="UP000823937">
    <property type="component" value="Unassembled WGS sequence"/>
</dbReference>
<dbReference type="Gene3D" id="1.10.10.580">
    <property type="entry name" value="Structural maintenance of chromosome 1. Chain E"/>
    <property type="match status" value="1"/>
</dbReference>
<evidence type="ECO:0000313" key="6">
    <source>
        <dbReference type="EMBL" id="HIV74906.1"/>
    </source>
</evidence>
<dbReference type="HAMAP" id="MF_01805">
    <property type="entry name" value="ScpA"/>
    <property type="match status" value="1"/>
</dbReference>
<comment type="caution">
    <text evidence="6">The sequence shown here is derived from an EMBL/GenBank/DDBJ whole genome shotgun (WGS) entry which is preliminary data.</text>
</comment>
<evidence type="ECO:0000256" key="5">
    <source>
        <dbReference type="HAMAP-Rule" id="MF_01805"/>
    </source>
</evidence>
<evidence type="ECO:0000256" key="1">
    <source>
        <dbReference type="ARBA" id="ARBA00022618"/>
    </source>
</evidence>
<gene>
    <name evidence="5" type="primary">scpA</name>
    <name evidence="6" type="ORF">H9895_07520</name>
</gene>
<reference evidence="6" key="2">
    <citation type="submission" date="2021-04" db="EMBL/GenBank/DDBJ databases">
        <authorList>
            <person name="Gilroy R."/>
        </authorList>
    </citation>
    <scope>NUCLEOTIDE SEQUENCE</scope>
    <source>
        <strain evidence="6">CHK169-2315</strain>
    </source>
</reference>
<dbReference type="Gene3D" id="6.10.250.2410">
    <property type="match status" value="1"/>
</dbReference>
<sequence length="243" mass="28552">MNRTYEVKLPEFEGPLDLLLHLINELEIDIYDIPVAEITDQYLQYIHTMQTIELNIASEYLVMAATLIEMKSAMLLPKHEPVYEDTYEEDPREQLMLRLIEYRKFKEAANHLQEQELQENEIYTRPPFSFSDEVLDKVENYVDVSLFDMIGALQKVFKRKKLRAPLDTTINRVEISVEERMTEIEIILEKGKAPILFDDLFSTPSKQHIVSTFLAILQLLKNGKIQCTQTAHFQPIYVHKMEE</sequence>
<evidence type="ECO:0000256" key="4">
    <source>
        <dbReference type="ARBA" id="ARBA00044777"/>
    </source>
</evidence>
<dbReference type="InterPro" id="IPR003768">
    <property type="entry name" value="ScpA"/>
</dbReference>
<name>A0A9D1TJW5_9BACI</name>
<keyword evidence="1 5" id="KW-0132">Cell division</keyword>
<evidence type="ECO:0000313" key="7">
    <source>
        <dbReference type="Proteomes" id="UP000823937"/>
    </source>
</evidence>
<dbReference type="Pfam" id="PF02616">
    <property type="entry name" value="SMC_ScpA"/>
    <property type="match status" value="1"/>
</dbReference>
<keyword evidence="2 5" id="KW-0159">Chromosome partition</keyword>
<dbReference type="PANTHER" id="PTHR33969:SF2">
    <property type="entry name" value="SEGREGATION AND CONDENSATION PROTEIN A"/>
    <property type="match status" value="1"/>
</dbReference>
<comment type="similarity">
    <text evidence="5">Belongs to the ScpA family.</text>
</comment>
<comment type="subcellular location">
    <subcellularLocation>
        <location evidence="5">Cytoplasm</location>
    </subcellularLocation>
    <text evidence="5">Associated with two foci at the outer edges of the nucleoid region in young cells, and at four foci within both cell halves in older cells.</text>
</comment>
<dbReference type="EMBL" id="DXHX01000118">
    <property type="protein sequence ID" value="HIV74906.1"/>
    <property type="molecule type" value="Genomic_DNA"/>
</dbReference>
<organism evidence="6 7">
    <name type="scientific">Candidatus Pseudogracilibacillus intestinigallinarum</name>
    <dbReference type="NCBI Taxonomy" id="2838742"/>
    <lineage>
        <taxon>Bacteria</taxon>
        <taxon>Bacillati</taxon>
        <taxon>Bacillota</taxon>
        <taxon>Bacilli</taxon>
        <taxon>Bacillales</taxon>
        <taxon>Bacillaceae</taxon>
        <taxon>Pseudogracilibacillus</taxon>
    </lineage>
</organism>
<dbReference type="InterPro" id="IPR023093">
    <property type="entry name" value="ScpA-like_C"/>
</dbReference>
<protein>
    <recommendedName>
        <fullName evidence="4 5">Segregation and condensation protein A</fullName>
    </recommendedName>
</protein>
<dbReference type="GO" id="GO:0007059">
    <property type="term" value="P:chromosome segregation"/>
    <property type="evidence" value="ECO:0007669"/>
    <property type="project" value="UniProtKB-UniRule"/>
</dbReference>
<comment type="function">
    <text evidence="5">Participates in chromosomal partition during cell division. May act via the formation of a condensin-like complex containing Smc and ScpB that pull DNA away from mid-cell into both cell halves.</text>
</comment>
<keyword evidence="3 5" id="KW-0131">Cell cycle</keyword>
<dbReference type="GO" id="GO:0051301">
    <property type="term" value="P:cell division"/>
    <property type="evidence" value="ECO:0007669"/>
    <property type="project" value="UniProtKB-KW"/>
</dbReference>
<dbReference type="NCBIfam" id="NF000995">
    <property type="entry name" value="PRK00104.1-4"/>
    <property type="match status" value="1"/>
</dbReference>
<accession>A0A9D1TJW5</accession>
<reference evidence="6" key="1">
    <citation type="journal article" date="2021" name="PeerJ">
        <title>Extensive microbial diversity within the chicken gut microbiome revealed by metagenomics and culture.</title>
        <authorList>
            <person name="Gilroy R."/>
            <person name="Ravi A."/>
            <person name="Getino M."/>
            <person name="Pursley I."/>
            <person name="Horton D.L."/>
            <person name="Alikhan N.F."/>
            <person name="Baker D."/>
            <person name="Gharbi K."/>
            <person name="Hall N."/>
            <person name="Watson M."/>
            <person name="Adriaenssens E.M."/>
            <person name="Foster-Nyarko E."/>
            <person name="Jarju S."/>
            <person name="Secka A."/>
            <person name="Antonio M."/>
            <person name="Oren A."/>
            <person name="Chaudhuri R.R."/>
            <person name="La Ragione R."/>
            <person name="Hildebrand F."/>
            <person name="Pallen M.J."/>
        </authorList>
    </citation>
    <scope>NUCLEOTIDE SEQUENCE</scope>
    <source>
        <strain evidence="6">CHK169-2315</strain>
    </source>
</reference>
<proteinExistence type="inferred from homology"/>